<dbReference type="CDD" id="cd07042">
    <property type="entry name" value="STAS_SulP_like_sulfate_transporter"/>
    <property type="match status" value="1"/>
</dbReference>
<dbReference type="Pfam" id="PF00916">
    <property type="entry name" value="Sulfate_transp"/>
    <property type="match status" value="1"/>
</dbReference>
<feature type="transmembrane region" description="Helical" evidence="6">
    <location>
        <begin position="379"/>
        <end position="396"/>
    </location>
</feature>
<keyword evidence="2 6" id="KW-0812">Transmembrane</keyword>
<protein>
    <recommendedName>
        <fullName evidence="7">STAS domain-containing protein</fullName>
    </recommendedName>
</protein>
<keyword evidence="3 6" id="KW-1133">Transmembrane helix</keyword>
<gene>
    <name evidence="8" type="primary">Necator_chrIV.g14897</name>
    <name evidence="8" type="ORF">RB195_001602</name>
</gene>
<accession>A0ABR1DFN9</accession>
<dbReference type="EMBL" id="JAVFWL010000004">
    <property type="protein sequence ID" value="KAK6749095.1"/>
    <property type="molecule type" value="Genomic_DNA"/>
</dbReference>
<feature type="transmembrane region" description="Helical" evidence="6">
    <location>
        <begin position="261"/>
        <end position="281"/>
    </location>
</feature>
<evidence type="ECO:0000256" key="5">
    <source>
        <dbReference type="SAM" id="MobiDB-lite"/>
    </source>
</evidence>
<dbReference type="Gene3D" id="3.30.750.24">
    <property type="entry name" value="STAS domain"/>
    <property type="match status" value="1"/>
</dbReference>
<evidence type="ECO:0000256" key="1">
    <source>
        <dbReference type="ARBA" id="ARBA00004141"/>
    </source>
</evidence>
<evidence type="ECO:0000256" key="4">
    <source>
        <dbReference type="ARBA" id="ARBA00023136"/>
    </source>
</evidence>
<evidence type="ECO:0000256" key="6">
    <source>
        <dbReference type="SAM" id="Phobius"/>
    </source>
</evidence>
<dbReference type="InterPro" id="IPR011547">
    <property type="entry name" value="SLC26A/SulP_dom"/>
</dbReference>
<keyword evidence="9" id="KW-1185">Reference proteome</keyword>
<feature type="transmembrane region" description="Helical" evidence="6">
    <location>
        <begin position="293"/>
        <end position="314"/>
    </location>
</feature>
<name>A0ABR1DFN9_NECAM</name>
<evidence type="ECO:0000313" key="9">
    <source>
        <dbReference type="Proteomes" id="UP001303046"/>
    </source>
</evidence>
<organism evidence="8 9">
    <name type="scientific">Necator americanus</name>
    <name type="common">Human hookworm</name>
    <dbReference type="NCBI Taxonomy" id="51031"/>
    <lineage>
        <taxon>Eukaryota</taxon>
        <taxon>Metazoa</taxon>
        <taxon>Ecdysozoa</taxon>
        <taxon>Nematoda</taxon>
        <taxon>Chromadorea</taxon>
        <taxon>Rhabditida</taxon>
        <taxon>Rhabditina</taxon>
        <taxon>Rhabditomorpha</taxon>
        <taxon>Strongyloidea</taxon>
        <taxon>Ancylostomatidae</taxon>
        <taxon>Bunostominae</taxon>
        <taxon>Necator</taxon>
    </lineage>
</organism>
<dbReference type="Pfam" id="PF01740">
    <property type="entry name" value="STAS"/>
    <property type="match status" value="1"/>
</dbReference>
<dbReference type="InterPro" id="IPR002645">
    <property type="entry name" value="STAS_dom"/>
</dbReference>
<dbReference type="InterPro" id="IPR001902">
    <property type="entry name" value="SLC26A/SulP_fam"/>
</dbReference>
<proteinExistence type="predicted"/>
<feature type="region of interest" description="Disordered" evidence="5">
    <location>
        <begin position="700"/>
        <end position="725"/>
    </location>
</feature>
<sequence>MPSQCRDPGQLDVMERPPMNQEEFDRRFEYELPHEHTSICFKVAVVTRKFWRPFTSPRNFAKTIVSFIPILYWLPRYQFKTNLLHDAIGGLTVGIMHVPQGIAYALLAGVDPVIGLYTSFFPVLAYMAFGTSPQCSTGTFAVVALMTGNAVKRLAVTPLDEDPLTNLTMSSDGPTPIQVASALSVLIGMIQTAVAILGLDFVTTYFSDELVGGFTTGASMHVFITQLKDVAGITGLRRRDGVANALLKVYDLCEAIGRTNLMTLGLSAVTMLVLVLGKDLINPLVQKRLRCPVPIPFELIAVIGGTLVCQFAQLKTNFNVTTVGYIPTGLPAPIFPHVDLFSSLILDAISISVVVMAIHVSLSKILAKRFQYDVNTNQEFYAMGFTSMISGFFPVFPHSSSLSRTMVSVSAGTKTQLSGLFSSIFIFIIVQFSGSWLQPLPMCVLASIIVVALLGMFEKFAQLSKLWQLSKIDFSIWVVAFVATVAIDVMQGLAIAILFALFTTVVREQWPKWHILANISGTNDFRDVERYRHIYFFNSVCVLRFDSPLLFTNVERFRKIVDKLAKDWDGVKCCGKIDKRHLIPGEKTEKHEIASNSSHTTKKYLIIDCSGFAYVDVMGVNGLKEIYEEMKAKNIQVSFAAAKAPVRELFEASGLYATVAKTNFYPTIYDAVSYAQLEKSTLQMDEVVLHENSYANSIVNTTDETFESSDTSNGHKSVESSRTRH</sequence>
<comment type="caution">
    <text evidence="8">The sequence shown here is derived from an EMBL/GenBank/DDBJ whole genome shotgun (WGS) entry which is preliminary data.</text>
</comment>
<evidence type="ECO:0000259" key="7">
    <source>
        <dbReference type="PROSITE" id="PS50801"/>
    </source>
</evidence>
<feature type="transmembrane region" description="Helical" evidence="6">
    <location>
        <begin position="334"/>
        <end position="358"/>
    </location>
</feature>
<evidence type="ECO:0000256" key="2">
    <source>
        <dbReference type="ARBA" id="ARBA00022692"/>
    </source>
</evidence>
<feature type="transmembrane region" description="Helical" evidence="6">
    <location>
        <begin position="477"/>
        <end position="502"/>
    </location>
</feature>
<dbReference type="NCBIfam" id="TIGR00815">
    <property type="entry name" value="sulP"/>
    <property type="match status" value="1"/>
</dbReference>
<feature type="compositionally biased region" description="Basic and acidic residues" evidence="5">
    <location>
        <begin position="716"/>
        <end position="725"/>
    </location>
</feature>
<feature type="transmembrane region" description="Helical" evidence="6">
    <location>
        <begin position="440"/>
        <end position="457"/>
    </location>
</feature>
<dbReference type="PANTHER" id="PTHR11814">
    <property type="entry name" value="SULFATE TRANSPORTER"/>
    <property type="match status" value="1"/>
</dbReference>
<dbReference type="PROSITE" id="PS50801">
    <property type="entry name" value="STAS"/>
    <property type="match status" value="1"/>
</dbReference>
<comment type="subcellular location">
    <subcellularLocation>
        <location evidence="1">Membrane</location>
        <topology evidence="1">Multi-pass membrane protein</topology>
    </subcellularLocation>
</comment>
<evidence type="ECO:0000313" key="8">
    <source>
        <dbReference type="EMBL" id="KAK6749095.1"/>
    </source>
</evidence>
<dbReference type="Proteomes" id="UP001303046">
    <property type="component" value="Unassembled WGS sequence"/>
</dbReference>
<dbReference type="InterPro" id="IPR036513">
    <property type="entry name" value="STAS_dom_sf"/>
</dbReference>
<feature type="domain" description="STAS" evidence="7">
    <location>
        <begin position="530"/>
        <end position="675"/>
    </location>
</feature>
<evidence type="ECO:0000256" key="3">
    <source>
        <dbReference type="ARBA" id="ARBA00022989"/>
    </source>
</evidence>
<reference evidence="8 9" key="1">
    <citation type="submission" date="2023-08" db="EMBL/GenBank/DDBJ databases">
        <title>A Necator americanus chromosomal reference genome.</title>
        <authorList>
            <person name="Ilik V."/>
            <person name="Petrzelkova K.J."/>
            <person name="Pardy F."/>
            <person name="Fuh T."/>
            <person name="Niatou-Singa F.S."/>
            <person name="Gouil Q."/>
            <person name="Baker L."/>
            <person name="Ritchie M.E."/>
            <person name="Jex A.R."/>
            <person name="Gazzola D."/>
            <person name="Li H."/>
            <person name="Toshio Fujiwara R."/>
            <person name="Zhan B."/>
            <person name="Aroian R.V."/>
            <person name="Pafco B."/>
            <person name="Schwarz E.M."/>
        </authorList>
    </citation>
    <scope>NUCLEOTIDE SEQUENCE [LARGE SCALE GENOMIC DNA]</scope>
    <source>
        <strain evidence="8 9">Aroian</strain>
        <tissue evidence="8">Whole animal</tissue>
    </source>
</reference>
<dbReference type="SUPFAM" id="SSF52091">
    <property type="entry name" value="SpoIIaa-like"/>
    <property type="match status" value="1"/>
</dbReference>
<keyword evidence="4 6" id="KW-0472">Membrane</keyword>